<organism evidence="2 3">
    <name type="scientific">Paenirhodobacter populi</name>
    <dbReference type="NCBI Taxonomy" id="2306993"/>
    <lineage>
        <taxon>Bacteria</taxon>
        <taxon>Pseudomonadati</taxon>
        <taxon>Pseudomonadota</taxon>
        <taxon>Alphaproteobacteria</taxon>
        <taxon>Rhodobacterales</taxon>
        <taxon>Rhodobacter group</taxon>
        <taxon>Paenirhodobacter</taxon>
    </lineage>
</organism>
<keyword evidence="2" id="KW-0378">Hydrolase</keyword>
<dbReference type="AlphaFoldDB" id="A0A443J0F9"/>
<name>A0A443J0F9_9RHOB</name>
<dbReference type="Gene3D" id="3.40.50.1820">
    <property type="entry name" value="alpha/beta hydrolase"/>
    <property type="match status" value="1"/>
</dbReference>
<evidence type="ECO:0000313" key="2">
    <source>
        <dbReference type="EMBL" id="RWR13919.1"/>
    </source>
</evidence>
<dbReference type="SUPFAM" id="SSF53474">
    <property type="entry name" value="alpha/beta-Hydrolases"/>
    <property type="match status" value="1"/>
</dbReference>
<dbReference type="Pfam" id="PF00561">
    <property type="entry name" value="Abhydrolase_1"/>
    <property type="match status" value="1"/>
</dbReference>
<proteinExistence type="predicted"/>
<feature type="domain" description="AB hydrolase-1" evidence="1">
    <location>
        <begin position="9"/>
        <end position="137"/>
    </location>
</feature>
<dbReference type="InterPro" id="IPR000073">
    <property type="entry name" value="AB_hydrolase_1"/>
</dbReference>
<reference evidence="2 3" key="1">
    <citation type="submission" date="2019-01" db="EMBL/GenBank/DDBJ databases">
        <title>Sinorhodobacter populi sp. nov. isolated from the symptomatic bark tissue of Populus euramericana canker.</title>
        <authorList>
            <person name="Xu G."/>
        </authorList>
    </citation>
    <scope>NUCLEOTIDE SEQUENCE [LARGE SCALE GENOMIC DNA]</scope>
    <source>
        <strain evidence="2 3">2D-5</strain>
    </source>
</reference>
<protein>
    <submittedName>
        <fullName evidence="2">Alpha/beta fold hydrolase</fullName>
    </submittedName>
</protein>
<dbReference type="PANTHER" id="PTHR37946">
    <property type="entry name" value="SLL1969 PROTEIN"/>
    <property type="match status" value="1"/>
</dbReference>
<keyword evidence="3" id="KW-1185">Reference proteome</keyword>
<dbReference type="GO" id="GO:0016787">
    <property type="term" value="F:hydrolase activity"/>
    <property type="evidence" value="ECO:0007669"/>
    <property type="project" value="UniProtKB-KW"/>
</dbReference>
<accession>A0A443J0F9</accession>
<evidence type="ECO:0000313" key="3">
    <source>
        <dbReference type="Proteomes" id="UP000285710"/>
    </source>
</evidence>
<dbReference type="InterPro" id="IPR029058">
    <property type="entry name" value="AB_hydrolase_fold"/>
</dbReference>
<dbReference type="EMBL" id="SAUW01000004">
    <property type="protein sequence ID" value="RWR13919.1"/>
    <property type="molecule type" value="Genomic_DNA"/>
</dbReference>
<dbReference type="PANTHER" id="PTHR37946:SF1">
    <property type="entry name" value="SLL1969 PROTEIN"/>
    <property type="match status" value="1"/>
</dbReference>
<gene>
    <name evidence="2" type="ORF">D2T33_05500</name>
</gene>
<comment type="caution">
    <text evidence="2">The sequence shown here is derived from an EMBL/GenBank/DDBJ whole genome shotgun (WGS) entry which is preliminary data.</text>
</comment>
<evidence type="ECO:0000259" key="1">
    <source>
        <dbReference type="Pfam" id="PF00561"/>
    </source>
</evidence>
<dbReference type="Proteomes" id="UP000285710">
    <property type="component" value="Unassembled WGS sequence"/>
</dbReference>
<sequence>MPGRAAECVVLLHGLARSDDSFFVLEQVLEREGYRVVAESYPSTDRPIEALIGNVRHAAAQCGTDRLNFVTHSMGGILVRAWLQQGHPPNLGRVVMLAPPNHGSEVVDRFGSWRLFELVNGPAGAELGTGAASLPNRLPKADFEVGIIAGDTSFNPILSSAFDGPNDGKVSVDSTRLDGMADHITIHTSHTFIMNNPLVIAQVLEFLREGHFDHDLTMTGLFERLIR</sequence>
<reference evidence="2 3" key="2">
    <citation type="submission" date="2019-01" db="EMBL/GenBank/DDBJ databases">
        <authorList>
            <person name="Li Y."/>
        </authorList>
    </citation>
    <scope>NUCLEOTIDE SEQUENCE [LARGE SCALE GENOMIC DNA]</scope>
    <source>
        <strain evidence="2 3">2D-5</strain>
    </source>
</reference>